<dbReference type="EMBL" id="AP031573">
    <property type="protein sequence ID" value="BFM45201.1"/>
    <property type="molecule type" value="Genomic_DNA"/>
</dbReference>
<dbReference type="AlphaFoldDB" id="A0AAT9H781"/>
<organism evidence="1">
    <name type="scientific">Flavobacterium sp. CFS9</name>
    <dbReference type="NCBI Taxonomy" id="3143118"/>
    <lineage>
        <taxon>Bacteria</taxon>
        <taxon>Pseudomonadati</taxon>
        <taxon>Bacteroidota</taxon>
        <taxon>Flavobacteriia</taxon>
        <taxon>Flavobacteriales</taxon>
        <taxon>Flavobacteriaceae</taxon>
        <taxon>Flavobacterium</taxon>
    </lineage>
</organism>
<proteinExistence type="predicted"/>
<name>A0AAT9H781_9FLAO</name>
<sequence length="183" mass="21334">MKKIIVVVIFSLVCCQKKGKADCNSVDYQSVTNHKSKKSEYCEDTIKCKYLNRSVFSDAPVKILSSTLRNNEYSSFKDIRMTFKNVTNKDIQAIKFQWYTENALGEPSNLRSSFYLRGESCGLYTEFFKKKGSSTVVFEEFSSDAKRIIKAQAYEVVFSDGTKWNPRKQKYLDIYLIKCYRKR</sequence>
<gene>
    <name evidence="1" type="ORF">CFS9_38420</name>
</gene>
<dbReference type="RefSeq" id="WP_369616203.1">
    <property type="nucleotide sequence ID" value="NZ_AP031573.1"/>
</dbReference>
<reference evidence="1" key="1">
    <citation type="submission" date="2024-05" db="EMBL/GenBank/DDBJ databases">
        <title>Whole-Genome Sequence of CFS9, a Potential Fish Probiotic Isolated from the Body Surface of Silurus asotus.</title>
        <authorList>
            <person name="Kojima M."/>
            <person name="Tobioka K."/>
            <person name="Yokota K."/>
            <person name="Nakatani H."/>
            <person name="Hori K."/>
            <person name="Tamaru Y."/>
            <person name="Okazaki F."/>
        </authorList>
    </citation>
    <scope>NUCLEOTIDE SEQUENCE</scope>
    <source>
        <strain evidence="1">CFS9</strain>
    </source>
</reference>
<protein>
    <recommendedName>
        <fullName evidence="2">Lipoprotein</fullName>
    </recommendedName>
</protein>
<evidence type="ECO:0000313" key="1">
    <source>
        <dbReference type="EMBL" id="BFM45201.1"/>
    </source>
</evidence>
<evidence type="ECO:0008006" key="2">
    <source>
        <dbReference type="Google" id="ProtNLM"/>
    </source>
</evidence>
<accession>A0AAT9H781</accession>